<dbReference type="FunFam" id="1.25.40.10:FF:000381">
    <property type="entry name" value="Pentatricopeptide repeat-containing protein"/>
    <property type="match status" value="1"/>
</dbReference>
<dbReference type="Gene3D" id="1.25.40.10">
    <property type="entry name" value="Tetratricopeptide repeat domain"/>
    <property type="match status" value="2"/>
</dbReference>
<feature type="transmembrane region" description="Helical" evidence="3">
    <location>
        <begin position="37"/>
        <end position="58"/>
    </location>
</feature>
<dbReference type="Pfam" id="PF13041">
    <property type="entry name" value="PPR_2"/>
    <property type="match status" value="1"/>
</dbReference>
<name>A0AAV9AME0_ACOGR</name>
<dbReference type="EMBL" id="JAUJYN010000008">
    <property type="protein sequence ID" value="KAK1265362.1"/>
    <property type="molecule type" value="Genomic_DNA"/>
</dbReference>
<dbReference type="PANTHER" id="PTHR47926">
    <property type="entry name" value="PENTATRICOPEPTIDE REPEAT-CONTAINING PROTEIN"/>
    <property type="match status" value="1"/>
</dbReference>
<feature type="repeat" description="PPR" evidence="2">
    <location>
        <begin position="237"/>
        <end position="271"/>
    </location>
</feature>
<keyword evidence="3" id="KW-0472">Membrane</keyword>
<dbReference type="AlphaFoldDB" id="A0AAV9AME0"/>
<dbReference type="PROSITE" id="PS51375">
    <property type="entry name" value="PPR"/>
    <property type="match status" value="1"/>
</dbReference>
<reference evidence="4" key="1">
    <citation type="journal article" date="2023" name="Nat. Commun.">
        <title>Diploid and tetraploid genomes of Acorus and the evolution of monocots.</title>
        <authorList>
            <person name="Ma L."/>
            <person name="Liu K.W."/>
            <person name="Li Z."/>
            <person name="Hsiao Y.Y."/>
            <person name="Qi Y."/>
            <person name="Fu T."/>
            <person name="Tang G.D."/>
            <person name="Zhang D."/>
            <person name="Sun W.H."/>
            <person name="Liu D.K."/>
            <person name="Li Y."/>
            <person name="Chen G.Z."/>
            <person name="Liu X.D."/>
            <person name="Liao X.Y."/>
            <person name="Jiang Y.T."/>
            <person name="Yu X."/>
            <person name="Hao Y."/>
            <person name="Huang J."/>
            <person name="Zhao X.W."/>
            <person name="Ke S."/>
            <person name="Chen Y.Y."/>
            <person name="Wu W.L."/>
            <person name="Hsu J.L."/>
            <person name="Lin Y.F."/>
            <person name="Huang M.D."/>
            <person name="Li C.Y."/>
            <person name="Huang L."/>
            <person name="Wang Z.W."/>
            <person name="Zhao X."/>
            <person name="Zhong W.Y."/>
            <person name="Peng D.H."/>
            <person name="Ahmad S."/>
            <person name="Lan S."/>
            <person name="Zhang J.S."/>
            <person name="Tsai W.C."/>
            <person name="Van de Peer Y."/>
            <person name="Liu Z.J."/>
        </authorList>
    </citation>
    <scope>NUCLEOTIDE SEQUENCE</scope>
    <source>
        <strain evidence="4">SCP</strain>
    </source>
</reference>
<evidence type="ECO:0000256" key="2">
    <source>
        <dbReference type="PROSITE-ProRule" id="PRU00708"/>
    </source>
</evidence>
<dbReference type="InterPro" id="IPR002885">
    <property type="entry name" value="PPR_rpt"/>
</dbReference>
<dbReference type="Proteomes" id="UP001179952">
    <property type="component" value="Unassembled WGS sequence"/>
</dbReference>
<dbReference type="GO" id="GO:0009451">
    <property type="term" value="P:RNA modification"/>
    <property type="evidence" value="ECO:0007669"/>
    <property type="project" value="InterPro"/>
</dbReference>
<evidence type="ECO:0000256" key="3">
    <source>
        <dbReference type="SAM" id="Phobius"/>
    </source>
</evidence>
<accession>A0AAV9AME0</accession>
<organism evidence="4 5">
    <name type="scientific">Acorus gramineus</name>
    <name type="common">Dwarf sweet flag</name>
    <dbReference type="NCBI Taxonomy" id="55184"/>
    <lineage>
        <taxon>Eukaryota</taxon>
        <taxon>Viridiplantae</taxon>
        <taxon>Streptophyta</taxon>
        <taxon>Embryophyta</taxon>
        <taxon>Tracheophyta</taxon>
        <taxon>Spermatophyta</taxon>
        <taxon>Magnoliopsida</taxon>
        <taxon>Liliopsida</taxon>
        <taxon>Acoraceae</taxon>
        <taxon>Acorus</taxon>
    </lineage>
</organism>
<dbReference type="GO" id="GO:0003723">
    <property type="term" value="F:RNA binding"/>
    <property type="evidence" value="ECO:0007669"/>
    <property type="project" value="InterPro"/>
</dbReference>
<keyword evidence="5" id="KW-1185">Reference proteome</keyword>
<dbReference type="Pfam" id="PF01535">
    <property type="entry name" value="PPR"/>
    <property type="match status" value="2"/>
</dbReference>
<evidence type="ECO:0000313" key="4">
    <source>
        <dbReference type="EMBL" id="KAK1265362.1"/>
    </source>
</evidence>
<keyword evidence="1" id="KW-0677">Repeat</keyword>
<proteinExistence type="predicted"/>
<comment type="caution">
    <text evidence="4">The sequence shown here is derived from an EMBL/GenBank/DDBJ whole genome shotgun (WGS) entry which is preliminary data.</text>
</comment>
<keyword evidence="3" id="KW-0812">Transmembrane</keyword>
<keyword evidence="3" id="KW-1133">Transmembrane helix</keyword>
<dbReference type="InterPro" id="IPR011990">
    <property type="entry name" value="TPR-like_helical_dom_sf"/>
</dbReference>
<protein>
    <submittedName>
        <fullName evidence="4">Pentatricopeptide repeat-containing protein</fullName>
    </submittedName>
</protein>
<gene>
    <name evidence="4" type="ORF">QJS04_geneDACA010644</name>
</gene>
<evidence type="ECO:0000256" key="1">
    <source>
        <dbReference type="ARBA" id="ARBA00022737"/>
    </source>
</evidence>
<sequence length="327" mass="35757">MTTHPPTPSRGTSSCGGTSRWTVEAFFRAIAASDPPLLTFTFSSALVACAYVGALGGGRRIHSTAIKRDIVGTDHAVATSLVEMYAKCGALGDARRLFERTPSQDVMLWTSIVSGYASRGRVAEVLFVEMPVVKSLVSWNAMLSGYVCPSRHDHALDFAIKILRAVAGVDHVTLRLILNACAGLACFKTGEQVHAFVYRHGYNSNRSVNNALLDMYGKCGALRSAETWFFAMGSQRDRISWNSLISGFVCHKRSEEALDVLAEMRRPNEVTFSTIFAGCVNVFALREGKQIDAYMIRNNFETGGVIVRGALVDMYSKCHFGLRGEGF</sequence>
<evidence type="ECO:0000313" key="5">
    <source>
        <dbReference type="Proteomes" id="UP001179952"/>
    </source>
</evidence>
<reference evidence="4" key="2">
    <citation type="submission" date="2023-06" db="EMBL/GenBank/DDBJ databases">
        <authorList>
            <person name="Ma L."/>
            <person name="Liu K.-W."/>
            <person name="Li Z."/>
            <person name="Hsiao Y.-Y."/>
            <person name="Qi Y."/>
            <person name="Fu T."/>
            <person name="Tang G."/>
            <person name="Zhang D."/>
            <person name="Sun W.-H."/>
            <person name="Liu D.-K."/>
            <person name="Li Y."/>
            <person name="Chen G.-Z."/>
            <person name="Liu X.-D."/>
            <person name="Liao X.-Y."/>
            <person name="Jiang Y.-T."/>
            <person name="Yu X."/>
            <person name="Hao Y."/>
            <person name="Huang J."/>
            <person name="Zhao X.-W."/>
            <person name="Ke S."/>
            <person name="Chen Y.-Y."/>
            <person name="Wu W.-L."/>
            <person name="Hsu J.-L."/>
            <person name="Lin Y.-F."/>
            <person name="Huang M.-D."/>
            <person name="Li C.-Y."/>
            <person name="Huang L."/>
            <person name="Wang Z.-W."/>
            <person name="Zhao X."/>
            <person name="Zhong W.-Y."/>
            <person name="Peng D.-H."/>
            <person name="Ahmad S."/>
            <person name="Lan S."/>
            <person name="Zhang J.-S."/>
            <person name="Tsai W.-C."/>
            <person name="Van De Peer Y."/>
            <person name="Liu Z.-J."/>
        </authorList>
    </citation>
    <scope>NUCLEOTIDE SEQUENCE</scope>
    <source>
        <strain evidence="4">SCP</strain>
        <tissue evidence="4">Leaves</tissue>
    </source>
</reference>
<dbReference type="InterPro" id="IPR046960">
    <property type="entry name" value="PPR_At4g14850-like_plant"/>
</dbReference>
<dbReference type="NCBIfam" id="TIGR00756">
    <property type="entry name" value="PPR"/>
    <property type="match status" value="1"/>
</dbReference>